<dbReference type="GO" id="GO:0016579">
    <property type="term" value="P:protein deubiquitination"/>
    <property type="evidence" value="ECO:0007669"/>
    <property type="project" value="InterPro"/>
</dbReference>
<dbReference type="FunFam" id="3.90.70.10:FF:000018">
    <property type="entry name" value="Ubiquitin carboxyl-terminal hydrolase 32"/>
    <property type="match status" value="1"/>
</dbReference>
<dbReference type="SMART" id="SM00695">
    <property type="entry name" value="DUSP"/>
    <property type="match status" value="1"/>
</dbReference>
<dbReference type="Gene3D" id="1.10.238.10">
    <property type="entry name" value="EF-hand"/>
    <property type="match status" value="3"/>
</dbReference>
<protein>
    <recommendedName>
        <fullName evidence="2">ubiquitinyl hydrolase 1</fullName>
        <ecNumber evidence="2">3.4.19.12</ecNumber>
    </recommendedName>
</protein>
<feature type="domain" description="USP" evidence="6">
    <location>
        <begin position="803"/>
        <end position="1669"/>
    </location>
</feature>
<evidence type="ECO:0000313" key="8">
    <source>
        <dbReference type="EMBL" id="CAG6748770.1"/>
    </source>
</evidence>
<dbReference type="Pfam" id="PF25265">
    <property type="entry name" value="USP32_N"/>
    <property type="match status" value="1"/>
</dbReference>
<name>A0A8D9EEG8_9HEMI</name>
<dbReference type="EMBL" id="HBUF01520437">
    <property type="protein sequence ID" value="CAG6748767.1"/>
    <property type="molecule type" value="Transcribed_RNA"/>
</dbReference>
<feature type="region of interest" description="Disordered" evidence="4">
    <location>
        <begin position="1553"/>
        <end position="1591"/>
    </location>
</feature>
<dbReference type="InterPro" id="IPR050185">
    <property type="entry name" value="Ub_carboxyl-term_hydrolase"/>
</dbReference>
<dbReference type="Gene3D" id="3.10.20.90">
    <property type="entry name" value="Phosphatidylinositol 3-kinase Catalytic Subunit, Chain A, domain 1"/>
    <property type="match status" value="1"/>
</dbReference>
<reference evidence="8" key="1">
    <citation type="submission" date="2021-05" db="EMBL/GenBank/DDBJ databases">
        <authorList>
            <person name="Alioto T."/>
            <person name="Alioto T."/>
            <person name="Gomez Garrido J."/>
        </authorList>
    </citation>
    <scope>NUCLEOTIDE SEQUENCE</scope>
</reference>
<dbReference type="PROSITE" id="PS00018">
    <property type="entry name" value="EF_HAND_1"/>
    <property type="match status" value="1"/>
</dbReference>
<keyword evidence="8" id="KW-0378">Hydrolase</keyword>
<feature type="compositionally biased region" description="Low complexity" evidence="4">
    <location>
        <begin position="1190"/>
        <end position="1203"/>
    </location>
</feature>
<evidence type="ECO:0000256" key="4">
    <source>
        <dbReference type="SAM" id="MobiDB-lite"/>
    </source>
</evidence>
<proteinExistence type="predicted"/>
<dbReference type="PROSITE" id="PS50235">
    <property type="entry name" value="USP_3"/>
    <property type="match status" value="1"/>
</dbReference>
<dbReference type="EMBL" id="HBUF01520439">
    <property type="protein sequence ID" value="CAG6748770.1"/>
    <property type="molecule type" value="Transcribed_RNA"/>
</dbReference>
<dbReference type="PROSITE" id="PS00973">
    <property type="entry name" value="USP_2"/>
    <property type="match status" value="1"/>
</dbReference>
<dbReference type="InterPro" id="IPR002048">
    <property type="entry name" value="EF_hand_dom"/>
</dbReference>
<dbReference type="CDD" id="cd00051">
    <property type="entry name" value="EFh"/>
    <property type="match status" value="1"/>
</dbReference>
<organism evidence="8">
    <name type="scientific">Cacopsylla melanoneura</name>
    <dbReference type="NCBI Taxonomy" id="428564"/>
    <lineage>
        <taxon>Eukaryota</taxon>
        <taxon>Metazoa</taxon>
        <taxon>Ecdysozoa</taxon>
        <taxon>Arthropoda</taxon>
        <taxon>Hexapoda</taxon>
        <taxon>Insecta</taxon>
        <taxon>Pterygota</taxon>
        <taxon>Neoptera</taxon>
        <taxon>Paraneoptera</taxon>
        <taxon>Hemiptera</taxon>
        <taxon>Sternorrhyncha</taxon>
        <taxon>Psylloidea</taxon>
        <taxon>Psyllidae</taxon>
        <taxon>Psyllinae</taxon>
        <taxon>Cacopsylla</taxon>
    </lineage>
</organism>
<dbReference type="InterPro" id="IPR006615">
    <property type="entry name" value="Pept_C19_DUSP"/>
</dbReference>
<dbReference type="Pfam" id="PF06337">
    <property type="entry name" value="DUSP"/>
    <property type="match status" value="1"/>
</dbReference>
<dbReference type="InterPro" id="IPR018247">
    <property type="entry name" value="EF_Hand_1_Ca_BS"/>
</dbReference>
<evidence type="ECO:0000259" key="7">
    <source>
        <dbReference type="PROSITE" id="PS51283"/>
    </source>
</evidence>
<dbReference type="SUPFAM" id="SSF47473">
    <property type="entry name" value="EF-hand"/>
    <property type="match status" value="2"/>
</dbReference>
<dbReference type="Pfam" id="PF00443">
    <property type="entry name" value="UCH"/>
    <property type="match status" value="1"/>
</dbReference>
<feature type="domain" description="EF-hand" evidence="5">
    <location>
        <begin position="304"/>
        <end position="339"/>
    </location>
</feature>
<dbReference type="PROSITE" id="PS50222">
    <property type="entry name" value="EF_HAND_2"/>
    <property type="match status" value="2"/>
</dbReference>
<sequence length="1707" mass="189693">MNKLLKQVYWNLPYKSDGPSTSENNVKRCFSSVKEGLTMGARDSKPATITYEDVIKFKRVDEADLNRLREAFRRIAPSSSHISQQVFIREVLGPGVPAPIAKSIFSACGGTTKGISFKDLVCGLILLTKGTISEKHRFLFDIYSEDGEYIHRNEFQKIVYSSESTEVYAAISNLFSEGDKITFDRFRDWIISYPDLMSASRWLLTEVNNLSISHDLESPNFYQTLAGVTHLEEHDIIDLERAYSHLLSKSSSGKLDLASLSPLLSPPVPISVCDSLFAAFDENRDCHIDFKEMACGVSAACRGPLIERQKFCFKVFDKDRDGVLNESEIRHMVHVLLFVRKENLAPDQVERESMDEGSIVSELLKHCENHSPGLTGEEYLIWSVANHALVSHFVNLIFQVCHIVLGLRSSSRQEEGELVSAWLDREVRRGLIVGQYWNLVSMDWWNTWRAYVSGDKTQLETGSGSTGGGGGELTHVETYPLLTKNNSASSFKSFTLGRKSAAASLIGNSLAMDQNDSVITKRVRPLDKPSTHYTHNRTASYHSLNYEPFSPSQSPMLSRRRISKPGPIDNNCLIVPTDTKIPSLTGEGGKLRKNLELSKGREFELIPASLWKVLHSWYGGGPSLPRQVIKHPTSPGLSIEYYPVSLNLYRHVFPGGGVNNASGQWSGGGGGIVAGYGPASSALIGTVSYPYNISPAPKRHIKNTATLSCLATVQQVCDFAAATFHLSRQDVRLWQILNQDQEDNVLLLEDESCTLEDLGIDNENNNILVEVRNKDLTWPEEINKLTTAASLKQVSAVSVPGATGLNNLGNTCFMNAALQCVSNTRALTQYFTRRLHLYELNRSNPLGMRGHIAKRYGDLIDEIWSGTAKTIAPLKLRLTIGKYAPRFNGFQQHDSQEFLSFLLDGLHEDLNRVTDKPYVELKDSDGRPDEEVAREAWENHIIRNKSVIVDLFHGQLKSKVTCLVCKHESVRFDPFNYLSLPLPIETHIHVQVVVIRLDGSIPIKYGLKLGNEETYLGIKTALAGLVPGLGTQRIRLADVKDGIIRSSPADDDKIKSGGQVTPVSTPLYSVSSGSGSLVYSSLLFGYELPSNVGGSLCGDEERSSLGSFKCGGGGGGSIRGDACNFSTIQRTVKPGRTLGTQGVNGTAAVNGETGDMSSVQHSQNKPNSVESSTNHQDSSPDNNNSHSRTSSNISDKSVSVNSSSRERTNSQVSINENGHRRHCHTSNGDTKSCSGQCRDKTKTICATGNCPVSCQEEEPYDTDTCDSGNCSASSSSLADSTSSVPTSPGNPPLIGYHRKMMRQTAYFLSAHKYRPILFGIPLIVPCPEGTTHQDLYQAVWLQVARLVTPLPPLETIPPNHATDCDDSLGYEYPFVLKAVTPDGLMCSLCPWIKFCLGCKLACDDTEFLYNAASSTHLAIDWDPTALHLRYQSSLEKAFQEHESYIASKREATEPINLDYCLEMFTKEEELGENEKYYCSKCRTHQMASKKLEIYRLPPVLIVHLKRFQYIQNKWVKCQKVVNFPHADFDPTSYLAKVPKTNILRHRRLSERTETSKGWVDENANEKSKSDEDGVTNRSTSSRFSESSLQSAPQDLHQHRLLPGHDPFDLKYRLYGMVCHSGILGGGHYVSYAINPNGSWYAYNDSSCRPVAGTEEMDTTCAYMLFYERKQLDAASYLPDVSDREMKDTKEIDEDYDENEMKKVCRVM</sequence>
<dbReference type="GO" id="GO:0004843">
    <property type="term" value="F:cysteine-type deubiquitinase activity"/>
    <property type="evidence" value="ECO:0007669"/>
    <property type="project" value="UniProtKB-EC"/>
</dbReference>
<dbReference type="InterPro" id="IPR038765">
    <property type="entry name" value="Papain-like_cys_pep_sf"/>
</dbReference>
<comment type="catalytic activity">
    <reaction evidence="1">
        <text>Thiol-dependent hydrolysis of ester, thioester, amide, peptide and isopeptide bonds formed by the C-terminal Gly of ubiquitin (a 76-residue protein attached to proteins as an intracellular targeting signal).</text>
        <dbReference type="EC" id="3.4.19.12"/>
    </reaction>
</comment>
<dbReference type="Gene3D" id="3.90.70.10">
    <property type="entry name" value="Cysteine proteinases"/>
    <property type="match status" value="2"/>
</dbReference>
<dbReference type="InterPro" id="IPR011992">
    <property type="entry name" value="EF-hand-dom_pair"/>
</dbReference>
<dbReference type="SUPFAM" id="SSF54001">
    <property type="entry name" value="Cysteine proteinases"/>
    <property type="match status" value="1"/>
</dbReference>
<dbReference type="SUPFAM" id="SSF143791">
    <property type="entry name" value="DUSP-like"/>
    <property type="match status" value="1"/>
</dbReference>
<evidence type="ECO:0000256" key="1">
    <source>
        <dbReference type="ARBA" id="ARBA00000707"/>
    </source>
</evidence>
<feature type="compositionally biased region" description="Low complexity" evidence="4">
    <location>
        <begin position="1578"/>
        <end position="1590"/>
    </location>
</feature>
<dbReference type="InterPro" id="IPR057368">
    <property type="entry name" value="USP32_N"/>
</dbReference>
<feature type="domain" description="EF-hand" evidence="5">
    <location>
        <begin position="268"/>
        <end position="303"/>
    </location>
</feature>
<feature type="compositionally biased region" description="Polar residues" evidence="4">
    <location>
        <begin position="1155"/>
        <end position="1189"/>
    </location>
</feature>
<dbReference type="InterPro" id="IPR028889">
    <property type="entry name" value="USP"/>
</dbReference>
<keyword evidence="3" id="KW-0106">Calcium</keyword>
<evidence type="ECO:0000256" key="2">
    <source>
        <dbReference type="ARBA" id="ARBA00012759"/>
    </source>
</evidence>
<evidence type="ECO:0000259" key="6">
    <source>
        <dbReference type="PROSITE" id="PS50235"/>
    </source>
</evidence>
<feature type="domain" description="DUSP" evidence="7">
    <location>
        <begin position="410"/>
        <end position="629"/>
    </location>
</feature>
<dbReference type="InterPro" id="IPR035927">
    <property type="entry name" value="DUSP-like_sf"/>
</dbReference>
<dbReference type="GO" id="GO:0005794">
    <property type="term" value="C:Golgi apparatus"/>
    <property type="evidence" value="ECO:0007669"/>
    <property type="project" value="TreeGrafter"/>
</dbReference>
<dbReference type="GO" id="GO:0005509">
    <property type="term" value="F:calcium ion binding"/>
    <property type="evidence" value="ECO:0007669"/>
    <property type="project" value="InterPro"/>
</dbReference>
<dbReference type="PANTHER" id="PTHR21646:SF76">
    <property type="entry name" value="UBIQUITIN CARBOXYL-TERMINAL HYDROLASE 32"/>
    <property type="match status" value="1"/>
</dbReference>
<dbReference type="InterPro" id="IPR018200">
    <property type="entry name" value="USP_CS"/>
</dbReference>
<dbReference type="Gene3D" id="3.30.2230.10">
    <property type="entry name" value="DUSP-like"/>
    <property type="match status" value="1"/>
</dbReference>
<dbReference type="EC" id="3.4.19.12" evidence="2"/>
<feature type="compositionally biased region" description="Polar residues" evidence="4">
    <location>
        <begin position="1225"/>
        <end position="1234"/>
    </location>
</feature>
<dbReference type="PROSITE" id="PS00972">
    <property type="entry name" value="USP_1"/>
    <property type="match status" value="1"/>
</dbReference>
<feature type="region of interest" description="Disordered" evidence="4">
    <location>
        <begin position="1135"/>
        <end position="1234"/>
    </location>
</feature>
<dbReference type="InterPro" id="IPR001394">
    <property type="entry name" value="Peptidase_C19_UCH"/>
</dbReference>
<dbReference type="PROSITE" id="PS51283">
    <property type="entry name" value="DUSP"/>
    <property type="match status" value="1"/>
</dbReference>
<accession>A0A8D9EEG8</accession>
<dbReference type="PANTHER" id="PTHR21646">
    <property type="entry name" value="UBIQUITIN CARBOXYL-TERMINAL HYDROLASE"/>
    <property type="match status" value="1"/>
</dbReference>
<dbReference type="SMART" id="SM00054">
    <property type="entry name" value="EFh"/>
    <property type="match status" value="2"/>
</dbReference>
<evidence type="ECO:0000259" key="5">
    <source>
        <dbReference type="PROSITE" id="PS50222"/>
    </source>
</evidence>
<evidence type="ECO:0000256" key="3">
    <source>
        <dbReference type="ARBA" id="ARBA00022837"/>
    </source>
</evidence>